<organism evidence="2 3">
    <name type="scientific">Clathrus columnatus</name>
    <dbReference type="NCBI Taxonomy" id="1419009"/>
    <lineage>
        <taxon>Eukaryota</taxon>
        <taxon>Fungi</taxon>
        <taxon>Dikarya</taxon>
        <taxon>Basidiomycota</taxon>
        <taxon>Agaricomycotina</taxon>
        <taxon>Agaricomycetes</taxon>
        <taxon>Phallomycetidae</taxon>
        <taxon>Phallales</taxon>
        <taxon>Clathraceae</taxon>
        <taxon>Clathrus</taxon>
    </lineage>
</organism>
<keyword evidence="3" id="KW-1185">Reference proteome</keyword>
<evidence type="ECO:0000313" key="3">
    <source>
        <dbReference type="Proteomes" id="UP001050691"/>
    </source>
</evidence>
<evidence type="ECO:0000256" key="1">
    <source>
        <dbReference type="SAM" id="Coils"/>
    </source>
</evidence>
<reference evidence="2" key="1">
    <citation type="submission" date="2021-10" db="EMBL/GenBank/DDBJ databases">
        <title>De novo Genome Assembly of Clathrus columnatus (Basidiomycota, Fungi) Using Illumina and Nanopore Sequence Data.</title>
        <authorList>
            <person name="Ogiso-Tanaka E."/>
            <person name="Itagaki H."/>
            <person name="Hosoya T."/>
            <person name="Hosaka K."/>
        </authorList>
    </citation>
    <scope>NUCLEOTIDE SEQUENCE</scope>
    <source>
        <strain evidence="2">MO-923</strain>
    </source>
</reference>
<dbReference type="Proteomes" id="UP001050691">
    <property type="component" value="Unassembled WGS sequence"/>
</dbReference>
<dbReference type="EMBL" id="BPWL01000011">
    <property type="protein sequence ID" value="GJJ15401.1"/>
    <property type="molecule type" value="Genomic_DNA"/>
</dbReference>
<comment type="caution">
    <text evidence="2">The sequence shown here is derived from an EMBL/GenBank/DDBJ whole genome shotgun (WGS) entry which is preliminary data.</text>
</comment>
<proteinExistence type="predicted"/>
<accession>A0AAV5AR98</accession>
<name>A0AAV5AR98_9AGAM</name>
<keyword evidence="1" id="KW-0175">Coiled coil</keyword>
<dbReference type="AlphaFoldDB" id="A0AAV5AR98"/>
<protein>
    <submittedName>
        <fullName evidence="2">Uncharacterized protein</fullName>
    </submittedName>
</protein>
<evidence type="ECO:0000313" key="2">
    <source>
        <dbReference type="EMBL" id="GJJ15401.1"/>
    </source>
</evidence>
<feature type="coiled-coil region" evidence="1">
    <location>
        <begin position="190"/>
        <end position="217"/>
    </location>
</feature>
<sequence>MDYHAHLAGVVAKQRNTTLPVNTPILQQTPNAPNVYYVSTPSNATQRVPTHFTNTASESSKSLESNHNNMHVSTTHHAAAPAPGAAHIDITDDVNTITASSGSSLLVSQNSIMAIDRNKPWSQQKHNFNRHVTRSMQTLSFVRTRLDECSNILQTELNTWDIPNLKATFSDLRQALDRINHHSTPVSSLKQVLTTQLNGLEEQLSELCSRMETLSEKEYDTGKFILIGFSSNFLSD</sequence>
<gene>
    <name evidence="2" type="ORF">Clacol_009677</name>
</gene>